<reference evidence="8 9" key="2">
    <citation type="journal article" date="2019" name="Nat. Med.">
        <title>A library of human gut bacterial isolates paired with longitudinal multiomics data enables mechanistic microbiome research.</title>
        <authorList>
            <person name="Poyet M."/>
            <person name="Groussin M."/>
            <person name="Gibbons S.M."/>
            <person name="Avila-Pacheco J."/>
            <person name="Jiang X."/>
            <person name="Kearney S.M."/>
            <person name="Perrotta A.R."/>
            <person name="Berdy B."/>
            <person name="Zhao S."/>
            <person name="Lieberman T.D."/>
            <person name="Swanson P.K."/>
            <person name="Smith M."/>
            <person name="Roesemann S."/>
            <person name="Alexander J.E."/>
            <person name="Rich S.A."/>
            <person name="Livny J."/>
            <person name="Vlamakis H."/>
            <person name="Clish C."/>
            <person name="Bullock K."/>
            <person name="Deik A."/>
            <person name="Scott J."/>
            <person name="Pierce K.A."/>
            <person name="Xavier R.J."/>
            <person name="Alm E.J."/>
        </authorList>
    </citation>
    <scope>NUCLEOTIDE SEQUENCE [LARGE SCALE GENOMIC DNA]</scope>
    <source>
        <strain evidence="2 8">BIOML-A58</strain>
        <strain evidence="3 9">BIOML-A7</strain>
    </source>
</reference>
<evidence type="ECO:0000259" key="1">
    <source>
        <dbReference type="Pfam" id="PF01370"/>
    </source>
</evidence>
<accession>A0A3E4NFM4</accession>
<dbReference type="Gene3D" id="3.40.50.720">
    <property type="entry name" value="NAD(P)-binding Rossmann-like Domain"/>
    <property type="match status" value="1"/>
</dbReference>
<dbReference type="Proteomes" id="UP000261210">
    <property type="component" value="Unassembled WGS sequence"/>
</dbReference>
<dbReference type="EMBL" id="QSQU01000014">
    <property type="protein sequence ID" value="RGK62444.1"/>
    <property type="molecule type" value="Genomic_DNA"/>
</dbReference>
<dbReference type="PANTHER" id="PTHR43245">
    <property type="entry name" value="BIFUNCTIONAL POLYMYXIN RESISTANCE PROTEIN ARNA"/>
    <property type="match status" value="1"/>
</dbReference>
<name>A0A3E4NFM4_9BACE</name>
<dbReference type="Proteomes" id="UP000434604">
    <property type="component" value="Unassembled WGS sequence"/>
</dbReference>
<evidence type="ECO:0000313" key="9">
    <source>
        <dbReference type="Proteomes" id="UP000471447"/>
    </source>
</evidence>
<dbReference type="EMBL" id="WDED01000012">
    <property type="protein sequence ID" value="KAB6147956.1"/>
    <property type="molecule type" value="Genomic_DNA"/>
</dbReference>
<dbReference type="AlphaFoldDB" id="A0A3E4NFM4"/>
<evidence type="ECO:0000313" key="6">
    <source>
        <dbReference type="Proteomes" id="UP000261210"/>
    </source>
</evidence>
<gene>
    <name evidence="5" type="ORF">DWW25_16095</name>
    <name evidence="4" type="ORF">DXD03_11705</name>
    <name evidence="2" type="ORF">GA398_10045</name>
    <name evidence="3" type="ORF">GAZ26_10045</name>
</gene>
<dbReference type="EMBL" id="WDCG01000008">
    <property type="protein sequence ID" value="KAB6424313.1"/>
    <property type="molecule type" value="Genomic_DNA"/>
</dbReference>
<feature type="domain" description="NAD-dependent epimerase/dehydratase" evidence="1">
    <location>
        <begin position="4"/>
        <end position="241"/>
    </location>
</feature>
<dbReference type="RefSeq" id="WP_117683987.1">
    <property type="nucleotide sequence ID" value="NZ_JADNHC010000007.1"/>
</dbReference>
<organism evidence="4 6">
    <name type="scientific">Bacteroides xylanisolvens</name>
    <dbReference type="NCBI Taxonomy" id="371601"/>
    <lineage>
        <taxon>Bacteria</taxon>
        <taxon>Pseudomonadati</taxon>
        <taxon>Bacteroidota</taxon>
        <taxon>Bacteroidia</taxon>
        <taxon>Bacteroidales</taxon>
        <taxon>Bacteroidaceae</taxon>
        <taxon>Bacteroides</taxon>
    </lineage>
</organism>
<dbReference type="InterPro" id="IPR001509">
    <property type="entry name" value="Epimerase_deHydtase"/>
</dbReference>
<evidence type="ECO:0000313" key="8">
    <source>
        <dbReference type="Proteomes" id="UP000434604"/>
    </source>
</evidence>
<dbReference type="InterPro" id="IPR036291">
    <property type="entry name" value="NAD(P)-bd_dom_sf"/>
</dbReference>
<sequence length="339" mass="38324">MNYFIFGGAGFVGTHLTKLLKEIHPESMIYNLDIVEPVTQMFTIKGYNAVLKEGEEVTSQYIYCDVRKSIELEFVNVTDEDVVFNFAAVHRTPGHPDQAYFETNIRGAENVCAFAEKFGIKKIVFTSSIAPYGAAEDLKTEETLPTPNTPYGISKLVAEKIHTIWQAKQPNERQLTIVRPGVVFGKGENGNFTRLYWGIRGGKFFYPGRKDTIKACIYVKELVRFMLYRLENHSEGVELYNCTFEPAFTIEQIVETMKKATGLQRTIVKVPGSLLMTVASIVGPLGGKALGICPARVKKLMISTNICGKKLADSGYKFHYTFEEAIKDWYRDNDNKYLR</sequence>
<dbReference type="CDD" id="cd08946">
    <property type="entry name" value="SDR_e"/>
    <property type="match status" value="1"/>
</dbReference>
<evidence type="ECO:0000313" key="4">
    <source>
        <dbReference type="EMBL" id="RGK62444.1"/>
    </source>
</evidence>
<dbReference type="EMBL" id="QRYV01000039">
    <property type="protein sequence ID" value="RGV12401.1"/>
    <property type="molecule type" value="Genomic_DNA"/>
</dbReference>
<comment type="caution">
    <text evidence="4">The sequence shown here is derived from an EMBL/GenBank/DDBJ whole genome shotgun (WGS) entry which is preliminary data.</text>
</comment>
<protein>
    <submittedName>
        <fullName evidence="4">NAD(P)-dependent oxidoreductase</fullName>
    </submittedName>
</protein>
<evidence type="ECO:0000313" key="7">
    <source>
        <dbReference type="Proteomes" id="UP000283369"/>
    </source>
</evidence>
<proteinExistence type="predicted"/>
<dbReference type="Pfam" id="PF01370">
    <property type="entry name" value="Epimerase"/>
    <property type="match status" value="1"/>
</dbReference>
<dbReference type="Proteomes" id="UP000283369">
    <property type="component" value="Unassembled WGS sequence"/>
</dbReference>
<dbReference type="InterPro" id="IPR050177">
    <property type="entry name" value="Lipid_A_modif_metabolic_enz"/>
</dbReference>
<dbReference type="Proteomes" id="UP000471447">
    <property type="component" value="Unassembled WGS sequence"/>
</dbReference>
<dbReference type="SUPFAM" id="SSF51735">
    <property type="entry name" value="NAD(P)-binding Rossmann-fold domains"/>
    <property type="match status" value="1"/>
</dbReference>
<reference evidence="6 7" key="1">
    <citation type="submission" date="2018-08" db="EMBL/GenBank/DDBJ databases">
        <title>A genome reference for cultivated species of the human gut microbiota.</title>
        <authorList>
            <person name="Zou Y."/>
            <person name="Xue W."/>
            <person name="Luo G."/>
        </authorList>
    </citation>
    <scope>NUCLEOTIDE SEQUENCE [LARGE SCALE GENOMIC DNA]</scope>
    <source>
        <strain evidence="5 7">AF14-7</strain>
        <strain evidence="4 6">TF10-34</strain>
    </source>
</reference>
<evidence type="ECO:0000313" key="5">
    <source>
        <dbReference type="EMBL" id="RGV12401.1"/>
    </source>
</evidence>
<evidence type="ECO:0000313" key="3">
    <source>
        <dbReference type="EMBL" id="KAB6424313.1"/>
    </source>
</evidence>
<evidence type="ECO:0000313" key="2">
    <source>
        <dbReference type="EMBL" id="KAB6147956.1"/>
    </source>
</evidence>